<dbReference type="GO" id="GO:0032934">
    <property type="term" value="F:sterol binding"/>
    <property type="evidence" value="ECO:0007669"/>
    <property type="project" value="TreeGrafter"/>
</dbReference>
<dbReference type="PROSITE" id="PS50003">
    <property type="entry name" value="PH_DOMAIN"/>
    <property type="match status" value="1"/>
</dbReference>
<evidence type="ECO:0000256" key="2">
    <source>
        <dbReference type="ARBA" id="ARBA00022448"/>
    </source>
</evidence>
<keyword evidence="4" id="KW-0445">Lipid transport</keyword>
<evidence type="ECO:0000313" key="9">
    <source>
        <dbReference type="EMBL" id="KAA8499882.1"/>
    </source>
</evidence>
<evidence type="ECO:0000259" key="8">
    <source>
        <dbReference type="PROSITE" id="PS50003"/>
    </source>
</evidence>
<dbReference type="Gene3D" id="3.30.70.3490">
    <property type="match status" value="1"/>
</dbReference>
<feature type="compositionally biased region" description="Low complexity" evidence="7">
    <location>
        <begin position="369"/>
        <end position="380"/>
    </location>
</feature>
<feature type="region of interest" description="Disordered" evidence="7">
    <location>
        <begin position="350"/>
        <end position="380"/>
    </location>
</feature>
<dbReference type="FunFam" id="2.40.160.120:FF:000001">
    <property type="entry name" value="Oxysterol-binding protein"/>
    <property type="match status" value="1"/>
</dbReference>
<dbReference type="SMART" id="SM00233">
    <property type="entry name" value="PH"/>
    <property type="match status" value="1"/>
</dbReference>
<dbReference type="EMBL" id="VRMN01000001">
    <property type="protein sequence ID" value="KAA8499882.1"/>
    <property type="molecule type" value="Genomic_DNA"/>
</dbReference>
<dbReference type="InterPro" id="IPR018494">
    <property type="entry name" value="Oxysterol-bd_CS"/>
</dbReference>
<name>A0A5J4ZA27_PORPP</name>
<dbReference type="AlphaFoldDB" id="A0A5J4ZA27"/>
<dbReference type="GO" id="GO:0016020">
    <property type="term" value="C:membrane"/>
    <property type="evidence" value="ECO:0007669"/>
    <property type="project" value="TreeGrafter"/>
</dbReference>
<dbReference type="SUPFAM" id="SSF144000">
    <property type="entry name" value="Oxysterol-binding protein-like"/>
    <property type="match status" value="1"/>
</dbReference>
<feature type="domain" description="PH" evidence="8">
    <location>
        <begin position="67"/>
        <end position="193"/>
    </location>
</feature>
<dbReference type="GO" id="GO:0120009">
    <property type="term" value="P:intermembrane lipid transfer"/>
    <property type="evidence" value="ECO:0007669"/>
    <property type="project" value="UniProtKB-ARBA"/>
</dbReference>
<dbReference type="Pfam" id="PF00169">
    <property type="entry name" value="PH"/>
    <property type="match status" value="1"/>
</dbReference>
<dbReference type="Proteomes" id="UP000324585">
    <property type="component" value="Unassembled WGS sequence"/>
</dbReference>
<dbReference type="InterPro" id="IPR000648">
    <property type="entry name" value="Oxysterol-bd"/>
</dbReference>
<dbReference type="Gene3D" id="2.40.160.120">
    <property type="match status" value="1"/>
</dbReference>
<dbReference type="PANTHER" id="PTHR10972">
    <property type="entry name" value="OXYSTEROL-BINDING PROTEIN-RELATED"/>
    <property type="match status" value="1"/>
</dbReference>
<comment type="similarity">
    <text evidence="1 6">Belongs to the OSBP family.</text>
</comment>
<protein>
    <submittedName>
        <fullName evidence="9">Oxysterol-binding protein-related protein 6</fullName>
    </submittedName>
</protein>
<dbReference type="InterPro" id="IPR011993">
    <property type="entry name" value="PH-like_dom_sf"/>
</dbReference>
<organism evidence="9 10">
    <name type="scientific">Porphyridium purpureum</name>
    <name type="common">Red alga</name>
    <name type="synonym">Porphyridium cruentum</name>
    <dbReference type="NCBI Taxonomy" id="35688"/>
    <lineage>
        <taxon>Eukaryota</taxon>
        <taxon>Rhodophyta</taxon>
        <taxon>Bangiophyceae</taxon>
        <taxon>Porphyridiales</taxon>
        <taxon>Porphyridiaceae</taxon>
        <taxon>Porphyridium</taxon>
    </lineage>
</organism>
<dbReference type="InterPro" id="IPR001849">
    <property type="entry name" value="PH_domain"/>
</dbReference>
<evidence type="ECO:0000256" key="3">
    <source>
        <dbReference type="ARBA" id="ARBA00022553"/>
    </source>
</evidence>
<evidence type="ECO:0000313" key="10">
    <source>
        <dbReference type="Proteomes" id="UP000324585"/>
    </source>
</evidence>
<evidence type="ECO:0000256" key="1">
    <source>
        <dbReference type="ARBA" id="ARBA00008842"/>
    </source>
</evidence>
<evidence type="ECO:0000256" key="4">
    <source>
        <dbReference type="ARBA" id="ARBA00023055"/>
    </source>
</evidence>
<evidence type="ECO:0000256" key="6">
    <source>
        <dbReference type="RuleBase" id="RU003844"/>
    </source>
</evidence>
<dbReference type="SUPFAM" id="SSF50729">
    <property type="entry name" value="PH domain-like"/>
    <property type="match status" value="1"/>
</dbReference>
<sequence>MSGKEGKSTILNALAKKVRSKSRGNLEFDEILAQAVAGNAAGAASAPASAPSNGAQLAVRTSAVVRASIRSGELLKYVNLMKGWQKRFFKLESGILNYYMYVKNVRERESNEKRSAESALGASNASVLSSGVIAQPPRLKYHGSINLQFAVIAADDADECKFAIDCGTQIVHLKAETQLERDAWVHDLQAAKKFHEEIVTRAERRTTLGKDQVRQLVREIDSVGVGGLEERSRSIRAPDFSGQVEEDDGFREAWKNHEMLIVELQRMSASMKALEEKGVLQDRQQIVMNLQSIFAPESLGEKPSDNSFEASPEGKVVNGLSDLVEWSLNVLKTEELLWLMKSKHEMAALGAPVKTSRADKAARKRSSLRRPPSSAASAASGPSLLATAATVLPSVAVSSTRSDFQAQDAASGDDLGHKQSVNSEASAFAPVNSISSESDDDEFYDISTIKQRQFADRADSDMADTSSQGGIFVQVEPTMTVRRVDTMALPVAGEFRSMIPKPKHEMKKISVWGVLKDAVGKDLSKIAVPVVFNEPLSFLQRMTEDVEYSDLLDAAVKSNDPRERLLLVAALGLSHYSSTMERLGKPFNPLLGETFELVSKARHIRVIAEQVSHHPPVSCIHVEGAGGAWTYRSNIEVKNKFWGKSLEVFPTGWNHVEFRDHDEHFTYFQPITCVHNIMVGNLWVDNYGDVLVKEHKSGMQVLVSLYKSGWMSDKKLYASLKGEVTDKNGVKMDARIFGNWDKKMSIEIDGKKRKVWESNSRPPADHSAGFNMTQWAISLNSEVPENERDTHAPTDSRFRPDQRYLEKLMIDEATNEKLRLEQKQRTRRKLYEEKGIEHIPRWFVKRHDPIVGSEDWVCTNEYWKCKEARNWHGCLDIFSPSPP</sequence>
<reference evidence="10" key="1">
    <citation type="journal article" date="2019" name="Nat. Commun.">
        <title>Expansion of phycobilisome linker gene families in mesophilic red algae.</title>
        <authorList>
            <person name="Lee J."/>
            <person name="Kim D."/>
            <person name="Bhattacharya D."/>
            <person name="Yoon H.S."/>
        </authorList>
    </citation>
    <scope>NUCLEOTIDE SEQUENCE [LARGE SCALE GENOMIC DNA]</scope>
    <source>
        <strain evidence="10">CCMP 1328</strain>
    </source>
</reference>
<dbReference type="OMA" id="EAHGYAN"/>
<dbReference type="PROSITE" id="PS01013">
    <property type="entry name" value="OSBP"/>
    <property type="match status" value="1"/>
</dbReference>
<dbReference type="PANTHER" id="PTHR10972:SF205">
    <property type="entry name" value="OXYSTEROL-BINDING PROTEIN 1"/>
    <property type="match status" value="1"/>
</dbReference>
<evidence type="ECO:0000256" key="5">
    <source>
        <dbReference type="ARBA" id="ARBA00023121"/>
    </source>
</evidence>
<gene>
    <name evidence="9" type="ORF">FVE85_7467</name>
</gene>
<keyword evidence="2" id="KW-0813">Transport</keyword>
<keyword evidence="3" id="KW-0597">Phosphoprotein</keyword>
<dbReference type="GO" id="GO:0005829">
    <property type="term" value="C:cytosol"/>
    <property type="evidence" value="ECO:0007669"/>
    <property type="project" value="TreeGrafter"/>
</dbReference>
<comment type="caution">
    <text evidence="9">The sequence shown here is derived from an EMBL/GenBank/DDBJ whole genome shotgun (WGS) entry which is preliminary data.</text>
</comment>
<evidence type="ECO:0000256" key="7">
    <source>
        <dbReference type="SAM" id="MobiDB-lite"/>
    </source>
</evidence>
<dbReference type="Pfam" id="PF01237">
    <property type="entry name" value="Oxysterol_BP"/>
    <property type="match status" value="1"/>
</dbReference>
<keyword evidence="5" id="KW-0446">Lipid-binding</keyword>
<dbReference type="Gene3D" id="2.30.29.30">
    <property type="entry name" value="Pleckstrin-homology domain (PH domain)/Phosphotyrosine-binding domain (PTB)"/>
    <property type="match status" value="1"/>
</dbReference>
<proteinExistence type="inferred from homology"/>
<dbReference type="InterPro" id="IPR037239">
    <property type="entry name" value="OSBP_sf"/>
</dbReference>
<keyword evidence="10" id="KW-1185">Reference proteome</keyword>
<accession>A0A5J4ZA27</accession>
<dbReference type="OrthoDB" id="1854502at2759"/>